<keyword evidence="4 5" id="KW-0472">Membrane</keyword>
<name>A0A8H5EEZ0_FUSOX</name>
<feature type="transmembrane region" description="Helical" evidence="5">
    <location>
        <begin position="42"/>
        <end position="67"/>
    </location>
</feature>
<dbReference type="GO" id="GO:0016020">
    <property type="term" value="C:membrane"/>
    <property type="evidence" value="ECO:0007669"/>
    <property type="project" value="UniProtKB-SubCell"/>
</dbReference>
<dbReference type="Pfam" id="PF00324">
    <property type="entry name" value="AA_permease"/>
    <property type="match status" value="1"/>
</dbReference>
<evidence type="ECO:0000256" key="4">
    <source>
        <dbReference type="ARBA" id="ARBA00023136"/>
    </source>
</evidence>
<comment type="caution">
    <text evidence="7">The sequence shown here is derived from an EMBL/GenBank/DDBJ whole genome shotgun (WGS) entry which is preliminary data.</text>
</comment>
<dbReference type="Proteomes" id="UP000558688">
    <property type="component" value="Unassembled WGS sequence"/>
</dbReference>
<comment type="subcellular location">
    <subcellularLocation>
        <location evidence="1">Membrane</location>
        <topology evidence="1">Multi-pass membrane protein</topology>
    </subcellularLocation>
</comment>
<proteinExistence type="predicted"/>
<evidence type="ECO:0000313" key="7">
    <source>
        <dbReference type="EMBL" id="KAF5258439.1"/>
    </source>
</evidence>
<dbReference type="AlphaFoldDB" id="A0A8H5EEZ0"/>
<reference evidence="7" key="1">
    <citation type="submission" date="2020-02" db="EMBL/GenBank/DDBJ databases">
        <title>Identification and distribution of gene clusters putatively required for synthesis of sphingolipid metabolism inhibitors in phylogenetically diverse species of the filamentous fungus Fusarium.</title>
        <authorList>
            <person name="Kim H.-S."/>
            <person name="Busman M."/>
            <person name="Brown D.W."/>
            <person name="Divon H."/>
            <person name="Uhlig S."/>
            <person name="Proctor R.H."/>
        </authorList>
    </citation>
    <scope>NUCLEOTIDE SEQUENCE [LARGE SCALE GENOMIC DNA]</scope>
    <source>
        <strain evidence="7">NRRL 39464</strain>
    </source>
</reference>
<keyword evidence="2 5" id="KW-0812">Transmembrane</keyword>
<protein>
    <recommendedName>
        <fullName evidence="6">Amino acid permease/ SLC12A domain-containing protein</fullName>
    </recommendedName>
</protein>
<feature type="transmembrane region" description="Helical" evidence="5">
    <location>
        <begin position="186"/>
        <end position="203"/>
    </location>
</feature>
<gene>
    <name evidence="7" type="ORF">FOXYS1_10984</name>
</gene>
<dbReference type="PANTHER" id="PTHR43341">
    <property type="entry name" value="AMINO ACID PERMEASE"/>
    <property type="match status" value="1"/>
</dbReference>
<feature type="domain" description="Amino acid permease/ SLC12A" evidence="6">
    <location>
        <begin position="1"/>
        <end position="362"/>
    </location>
</feature>
<keyword evidence="3 5" id="KW-1133">Transmembrane helix</keyword>
<evidence type="ECO:0000313" key="8">
    <source>
        <dbReference type="Proteomes" id="UP000558688"/>
    </source>
</evidence>
<feature type="non-terminal residue" evidence="7">
    <location>
        <position position="1"/>
    </location>
</feature>
<dbReference type="PANTHER" id="PTHR43341:SF4">
    <property type="entry name" value="ARGININE PERMEASE CAN1-RELATED"/>
    <property type="match status" value="1"/>
</dbReference>
<evidence type="ECO:0000256" key="3">
    <source>
        <dbReference type="ARBA" id="ARBA00022989"/>
    </source>
</evidence>
<feature type="transmembrane region" description="Helical" evidence="5">
    <location>
        <begin position="341"/>
        <end position="360"/>
    </location>
</feature>
<feature type="transmembrane region" description="Helical" evidence="5">
    <location>
        <begin position="131"/>
        <end position="150"/>
    </location>
</feature>
<dbReference type="Gene3D" id="1.20.1740.10">
    <property type="entry name" value="Amino acid/polyamine transporter I"/>
    <property type="match status" value="1"/>
</dbReference>
<dbReference type="GO" id="GO:0015171">
    <property type="term" value="F:amino acid transmembrane transporter activity"/>
    <property type="evidence" value="ECO:0007669"/>
    <property type="project" value="TreeGrafter"/>
</dbReference>
<organism evidence="7 8">
    <name type="scientific">Fusarium oxysporum</name>
    <name type="common">Fusarium vascular wilt</name>
    <dbReference type="NCBI Taxonomy" id="5507"/>
    <lineage>
        <taxon>Eukaryota</taxon>
        <taxon>Fungi</taxon>
        <taxon>Dikarya</taxon>
        <taxon>Ascomycota</taxon>
        <taxon>Pezizomycotina</taxon>
        <taxon>Sordariomycetes</taxon>
        <taxon>Hypocreomycetidae</taxon>
        <taxon>Hypocreales</taxon>
        <taxon>Nectriaceae</taxon>
        <taxon>Fusarium</taxon>
        <taxon>Fusarium oxysporum species complex</taxon>
    </lineage>
</organism>
<dbReference type="PIRSF" id="PIRSF006060">
    <property type="entry name" value="AA_transporter"/>
    <property type="match status" value="1"/>
</dbReference>
<evidence type="ECO:0000256" key="1">
    <source>
        <dbReference type="ARBA" id="ARBA00004141"/>
    </source>
</evidence>
<feature type="transmembrane region" description="Helical" evidence="5">
    <location>
        <begin position="311"/>
        <end position="335"/>
    </location>
</feature>
<dbReference type="InterPro" id="IPR050524">
    <property type="entry name" value="APC_YAT"/>
</dbReference>
<feature type="transmembrane region" description="Helical" evidence="5">
    <location>
        <begin position="264"/>
        <end position="291"/>
    </location>
</feature>
<dbReference type="EMBL" id="JAAFOW010001994">
    <property type="protein sequence ID" value="KAF5258439.1"/>
    <property type="molecule type" value="Genomic_DNA"/>
</dbReference>
<evidence type="ECO:0000256" key="2">
    <source>
        <dbReference type="ARBA" id="ARBA00022692"/>
    </source>
</evidence>
<evidence type="ECO:0000256" key="5">
    <source>
        <dbReference type="SAM" id="Phobius"/>
    </source>
</evidence>
<feature type="transmembrane region" description="Helical" evidence="5">
    <location>
        <begin position="6"/>
        <end position="30"/>
    </location>
</feature>
<dbReference type="InterPro" id="IPR004841">
    <property type="entry name" value="AA-permease/SLC12A_dom"/>
</dbReference>
<accession>A0A8H5EEZ0</accession>
<evidence type="ECO:0000259" key="6">
    <source>
        <dbReference type="Pfam" id="PF00324"/>
    </source>
</evidence>
<feature type="transmembrane region" description="Helical" evidence="5">
    <location>
        <begin position="235"/>
        <end position="252"/>
    </location>
</feature>
<sequence length="383" mass="42213">YWQNSVPIAIFIAIFWVVILALNLLPVSFYGEIEFWLPSVKVLTIIGFMIFAICVNAGAGAEGYIGFRYWVTPGPFNEYLIEGNPALAKFLGFWAVMIKAGFAYGGTELVGMAVGEAENPRKTIPAAIQKVFYRILIFFVFTVFFIGIIVPSNDDRLTASSKGGASATNANASPLVLAAKRAGVEVLPSIINAVLLTVVISAANSNVYTASRTLIGLAHEGFAPRLFTKTTKSGVPYWSVLFTSLFGLLGFLNVSNTGSTVFEWLMQMAGLAGFITWASLNACHLAFMNALKARAIKRDTLPYKAFWQPYFAYYGIFFNILITLTQGFTAFIPHFKVVDFFINYLSLILFVLLWIGHKIISRPTFIRPGEADIDTGRVDDQES</sequence>